<dbReference type="Pfam" id="PF01156">
    <property type="entry name" value="IU_nuc_hydro"/>
    <property type="match status" value="1"/>
</dbReference>
<reference evidence="2" key="1">
    <citation type="submission" date="2022-09" db="EMBL/GenBank/DDBJ databases">
        <title>Enrichment on poylsaccharides allowed isolation of novel metabolic and taxonomic groups of Haloarchaea.</title>
        <authorList>
            <person name="Sorokin D.Y."/>
            <person name="Elcheninov A.G."/>
            <person name="Khizhniak T.V."/>
            <person name="Kolganova T.V."/>
            <person name="Kublanov I.V."/>
        </authorList>
    </citation>
    <scope>NUCLEOTIDE SEQUENCE</scope>
    <source>
        <strain evidence="2">AArc-xg1-1</strain>
    </source>
</reference>
<feature type="domain" description="Inosine/uridine-preferring nucleoside hydrolase" evidence="1">
    <location>
        <begin position="8"/>
        <end position="309"/>
    </location>
</feature>
<dbReference type="EMBL" id="JAOPKA010000012">
    <property type="protein sequence ID" value="MCU4743041.1"/>
    <property type="molecule type" value="Genomic_DNA"/>
</dbReference>
<gene>
    <name evidence="2" type="ORF">OB960_16770</name>
</gene>
<dbReference type="Gene3D" id="3.90.245.10">
    <property type="entry name" value="Ribonucleoside hydrolase-like"/>
    <property type="match status" value="1"/>
</dbReference>
<dbReference type="Proteomes" id="UP001321018">
    <property type="component" value="Unassembled WGS sequence"/>
</dbReference>
<evidence type="ECO:0000259" key="1">
    <source>
        <dbReference type="Pfam" id="PF01156"/>
    </source>
</evidence>
<proteinExistence type="predicted"/>
<organism evidence="2 3">
    <name type="scientific">Natronoglomus mannanivorans</name>
    <dbReference type="NCBI Taxonomy" id="2979990"/>
    <lineage>
        <taxon>Archaea</taxon>
        <taxon>Methanobacteriati</taxon>
        <taxon>Methanobacteriota</taxon>
        <taxon>Stenosarchaea group</taxon>
        <taxon>Halobacteria</taxon>
        <taxon>Halobacteriales</taxon>
        <taxon>Natrialbaceae</taxon>
        <taxon>Natronoglomus</taxon>
    </lineage>
</organism>
<name>A0AAP2Z0S0_9EURY</name>
<keyword evidence="2" id="KW-0378">Hydrolase</keyword>
<dbReference type="InterPro" id="IPR001910">
    <property type="entry name" value="Inosine/uridine_hydrolase_dom"/>
</dbReference>
<sequence length="325" mass="35485">MSNASRRLVLDTDTAGDDTQAILLAALSDRVDLEGVTIGAGNVPFDYQVENAKYTLDLAGVAEDVPVYEGARSPLLKDHEFAEYVHGEGGLGGELFPDTGIPSADEHAVDYIVRTARENPGEITVACIAPLTNLALAYQREPDLPDLLADVWIMGGAVNTLGNFTPAAEYNFWVDPDAARIVLEAFETTLVDWGVTVRDSLFDESVFEAVEEIDTPLAEFFTTITDAVREFNAESEHDALGADVTTQPDSMTLATLLEPDIVEEAGTYYVEVDDREGMTRGYSLVDELGIGDGEAKTRVVESVDGDRFERMMLDLFEYEDPHRSA</sequence>
<dbReference type="RefSeq" id="WP_338004859.1">
    <property type="nucleotide sequence ID" value="NZ_JAOPKA010000012.1"/>
</dbReference>
<dbReference type="PANTHER" id="PTHR46190">
    <property type="entry name" value="SI:CH211-201H21.5-RELATED"/>
    <property type="match status" value="1"/>
</dbReference>
<dbReference type="SUPFAM" id="SSF53590">
    <property type="entry name" value="Nucleoside hydrolase"/>
    <property type="match status" value="1"/>
</dbReference>
<comment type="caution">
    <text evidence="2">The sequence shown here is derived from an EMBL/GenBank/DDBJ whole genome shotgun (WGS) entry which is preliminary data.</text>
</comment>
<dbReference type="PANTHER" id="PTHR46190:SF1">
    <property type="entry name" value="SI:CH211-201H21.5"/>
    <property type="match status" value="1"/>
</dbReference>
<dbReference type="AlphaFoldDB" id="A0AAP2Z0S0"/>
<dbReference type="InterPro" id="IPR052775">
    <property type="entry name" value="IUN_hydrolase"/>
</dbReference>
<dbReference type="GO" id="GO:0016799">
    <property type="term" value="F:hydrolase activity, hydrolyzing N-glycosyl compounds"/>
    <property type="evidence" value="ECO:0007669"/>
    <property type="project" value="InterPro"/>
</dbReference>
<evidence type="ECO:0000313" key="2">
    <source>
        <dbReference type="EMBL" id="MCU4743041.1"/>
    </source>
</evidence>
<dbReference type="InterPro" id="IPR036452">
    <property type="entry name" value="Ribo_hydro-like"/>
</dbReference>
<accession>A0AAP2Z0S0</accession>
<evidence type="ECO:0000313" key="3">
    <source>
        <dbReference type="Proteomes" id="UP001321018"/>
    </source>
</evidence>
<protein>
    <submittedName>
        <fullName evidence="2">Nucleoside hydrolase</fullName>
    </submittedName>
</protein>